<evidence type="ECO:0000313" key="11">
    <source>
        <dbReference type="Proteomes" id="UP000516117"/>
    </source>
</evidence>
<comment type="subunit">
    <text evidence="7">Consists of a catalytic RNA component (M1 or rnpB) and a protein subunit.</text>
</comment>
<evidence type="ECO:0000256" key="5">
    <source>
        <dbReference type="ARBA" id="ARBA00022801"/>
    </source>
</evidence>
<dbReference type="HAMAP" id="MF_00227">
    <property type="entry name" value="RNase_P"/>
    <property type="match status" value="1"/>
</dbReference>
<evidence type="ECO:0000256" key="4">
    <source>
        <dbReference type="ARBA" id="ARBA00022759"/>
    </source>
</evidence>
<dbReference type="Pfam" id="PF00825">
    <property type="entry name" value="Ribonuclease_P"/>
    <property type="match status" value="1"/>
</dbReference>
<dbReference type="GO" id="GO:0004526">
    <property type="term" value="F:ribonuclease P activity"/>
    <property type="evidence" value="ECO:0007669"/>
    <property type="project" value="UniProtKB-UniRule"/>
</dbReference>
<name>A0A7H0H4D3_9ACTN</name>
<proteinExistence type="inferred from homology"/>
<keyword evidence="3 7" id="KW-0540">Nuclease</keyword>
<comment type="catalytic activity">
    <reaction evidence="7">
        <text>Endonucleolytic cleavage of RNA, removing 5'-extranucleotides from tRNA precursor.</text>
        <dbReference type="EC" id="3.1.26.5"/>
    </reaction>
</comment>
<dbReference type="GO" id="GO:0042781">
    <property type="term" value="F:3'-tRNA processing endoribonuclease activity"/>
    <property type="evidence" value="ECO:0007669"/>
    <property type="project" value="TreeGrafter"/>
</dbReference>
<dbReference type="PROSITE" id="PS00648">
    <property type="entry name" value="RIBONUCLEASE_P"/>
    <property type="match status" value="1"/>
</dbReference>
<evidence type="ECO:0000256" key="2">
    <source>
        <dbReference type="ARBA" id="ARBA00022694"/>
    </source>
</evidence>
<dbReference type="PANTHER" id="PTHR33992">
    <property type="entry name" value="RIBONUCLEASE P PROTEIN COMPONENT"/>
    <property type="match status" value="1"/>
</dbReference>
<protein>
    <recommendedName>
        <fullName evidence="7 8">Ribonuclease P protein component</fullName>
        <shortName evidence="7">RNase P protein</shortName>
        <shortName evidence="7">RNaseP protein</shortName>
        <ecNumber evidence="7 8">3.1.26.5</ecNumber>
    </recommendedName>
    <alternativeName>
        <fullName evidence="7">Protein C5</fullName>
    </alternativeName>
</protein>
<organism evidence="10 11">
    <name type="scientific">Tessaracoccus defluvii</name>
    <dbReference type="NCBI Taxonomy" id="1285901"/>
    <lineage>
        <taxon>Bacteria</taxon>
        <taxon>Bacillati</taxon>
        <taxon>Actinomycetota</taxon>
        <taxon>Actinomycetes</taxon>
        <taxon>Propionibacteriales</taxon>
        <taxon>Propionibacteriaceae</taxon>
        <taxon>Tessaracoccus</taxon>
    </lineage>
</organism>
<keyword evidence="11" id="KW-1185">Reference proteome</keyword>
<sequence>MLPRPHRLKRPSEFSAAVRRGSRAATPSVVVHVRPIDEQDPPATRVGFVVSKKVGNAVTRNRVKRRLRHIVRGYMPTVGTDVVVRALPDAARCPERLEDDLRDAWRRAHRKAGSC</sequence>
<evidence type="ECO:0000313" key="10">
    <source>
        <dbReference type="EMBL" id="QNP55399.1"/>
    </source>
</evidence>
<dbReference type="GO" id="GO:0000049">
    <property type="term" value="F:tRNA binding"/>
    <property type="evidence" value="ECO:0007669"/>
    <property type="project" value="UniProtKB-UniRule"/>
</dbReference>
<dbReference type="PANTHER" id="PTHR33992:SF1">
    <property type="entry name" value="RIBONUCLEASE P PROTEIN COMPONENT"/>
    <property type="match status" value="1"/>
</dbReference>
<dbReference type="EMBL" id="CP060789">
    <property type="protein sequence ID" value="QNP55399.1"/>
    <property type="molecule type" value="Genomic_DNA"/>
</dbReference>
<evidence type="ECO:0000256" key="7">
    <source>
        <dbReference type="HAMAP-Rule" id="MF_00227"/>
    </source>
</evidence>
<dbReference type="GO" id="GO:0030677">
    <property type="term" value="C:ribonuclease P complex"/>
    <property type="evidence" value="ECO:0007669"/>
    <property type="project" value="TreeGrafter"/>
</dbReference>
<dbReference type="NCBIfam" id="TIGR00188">
    <property type="entry name" value="rnpA"/>
    <property type="match status" value="1"/>
</dbReference>
<evidence type="ECO:0000256" key="6">
    <source>
        <dbReference type="ARBA" id="ARBA00022884"/>
    </source>
</evidence>
<dbReference type="EC" id="3.1.26.5" evidence="7 8"/>
<keyword evidence="6 7" id="KW-0694">RNA-binding</keyword>
<evidence type="ECO:0000256" key="9">
    <source>
        <dbReference type="SAM" id="MobiDB-lite"/>
    </source>
</evidence>
<dbReference type="InterPro" id="IPR014721">
    <property type="entry name" value="Ribsml_uS5_D2-typ_fold_subgr"/>
</dbReference>
<dbReference type="KEGG" id="tdf:H9L22_14475"/>
<gene>
    <name evidence="7 10" type="primary">rnpA</name>
    <name evidence="10" type="ORF">H9L22_14475</name>
</gene>
<evidence type="ECO:0000256" key="1">
    <source>
        <dbReference type="ARBA" id="ARBA00002663"/>
    </source>
</evidence>
<dbReference type="AlphaFoldDB" id="A0A7H0H4D3"/>
<dbReference type="InterPro" id="IPR000100">
    <property type="entry name" value="RNase_P"/>
</dbReference>
<comment type="similarity">
    <text evidence="7">Belongs to the RnpA family.</text>
</comment>
<comment type="function">
    <text evidence="1 7">RNaseP catalyzes the removal of the 5'-leader sequence from pre-tRNA to produce the mature 5'-terminus. It can also cleave other RNA substrates such as 4.5S RNA. The protein component plays an auxiliary but essential role in vivo by binding to the 5'-leader sequence and broadening the substrate specificity of the ribozyme.</text>
</comment>
<dbReference type="RefSeq" id="WP_187720530.1">
    <property type="nucleotide sequence ID" value="NZ_BAABBL010000011.1"/>
</dbReference>
<dbReference type="Proteomes" id="UP000516117">
    <property type="component" value="Chromosome"/>
</dbReference>
<reference evidence="10 11" key="1">
    <citation type="submission" date="2020-08" db="EMBL/GenBank/DDBJ databases">
        <title>Genome sequence of Tessaracoccus defluvii JCM 17540T.</title>
        <authorList>
            <person name="Hyun D.-W."/>
            <person name="Bae J.-W."/>
        </authorList>
    </citation>
    <scope>NUCLEOTIDE SEQUENCE [LARGE SCALE GENOMIC DNA]</scope>
    <source>
        <strain evidence="10 11">JCM 17540</strain>
    </source>
</reference>
<dbReference type="InterPro" id="IPR020568">
    <property type="entry name" value="Ribosomal_Su5_D2-typ_SF"/>
</dbReference>
<accession>A0A7H0H4D3</accession>
<dbReference type="InterPro" id="IPR020539">
    <property type="entry name" value="RNase_P_CS"/>
</dbReference>
<dbReference type="SUPFAM" id="SSF54211">
    <property type="entry name" value="Ribosomal protein S5 domain 2-like"/>
    <property type="match status" value="1"/>
</dbReference>
<feature type="region of interest" description="Disordered" evidence="9">
    <location>
        <begin position="1"/>
        <end position="26"/>
    </location>
</feature>
<keyword evidence="4 7" id="KW-0255">Endonuclease</keyword>
<evidence type="ECO:0000256" key="8">
    <source>
        <dbReference type="NCBIfam" id="TIGR00188"/>
    </source>
</evidence>
<keyword evidence="5 7" id="KW-0378">Hydrolase</keyword>
<dbReference type="Gene3D" id="3.30.230.10">
    <property type="match status" value="1"/>
</dbReference>
<evidence type="ECO:0000256" key="3">
    <source>
        <dbReference type="ARBA" id="ARBA00022722"/>
    </source>
</evidence>
<keyword evidence="2 7" id="KW-0819">tRNA processing</keyword>
<dbReference type="GO" id="GO:0001682">
    <property type="term" value="P:tRNA 5'-leader removal"/>
    <property type="evidence" value="ECO:0007669"/>
    <property type="project" value="UniProtKB-UniRule"/>
</dbReference>